<dbReference type="InterPro" id="IPR036388">
    <property type="entry name" value="WH-like_DNA-bd_sf"/>
</dbReference>
<comment type="caution">
    <text evidence="2">The sequence shown here is derived from an EMBL/GenBank/DDBJ whole genome shotgun (WGS) entry which is preliminary data.</text>
</comment>
<evidence type="ECO:0000313" key="1">
    <source>
        <dbReference type="EMBL" id="MBM7277700.1"/>
    </source>
</evidence>
<organism evidence="2">
    <name type="scientific">Gordonia rubripertincta</name>
    <name type="common">Rhodococcus corallinus</name>
    <dbReference type="NCBI Taxonomy" id="36822"/>
    <lineage>
        <taxon>Bacteria</taxon>
        <taxon>Bacillati</taxon>
        <taxon>Actinomycetota</taxon>
        <taxon>Actinomycetes</taxon>
        <taxon>Mycobacteriales</taxon>
        <taxon>Gordoniaceae</taxon>
        <taxon>Gordonia</taxon>
    </lineage>
</organism>
<dbReference type="Gene3D" id="1.10.10.10">
    <property type="entry name" value="Winged helix-like DNA-binding domain superfamily/Winged helix DNA-binding domain"/>
    <property type="match status" value="1"/>
</dbReference>
<reference evidence="2" key="2">
    <citation type="submission" date="2023-04" db="EMBL/GenBank/DDBJ databases">
        <title>Characterization and analysis of the complete genome of Gordonia rubripertincta 112, the degrader of aromatic and aliphatic compounds.</title>
        <authorList>
            <person name="Frantsuzova E."/>
            <person name="Bogun A."/>
            <person name="Delegan Y."/>
        </authorList>
    </citation>
    <scope>NUCLEOTIDE SEQUENCE</scope>
    <source>
        <strain evidence="2">112</strain>
    </source>
</reference>
<dbReference type="KEGG" id="gru:GCWB2_05520"/>
<name>A0AAW6RG73_GORRU</name>
<dbReference type="InterPro" id="IPR036390">
    <property type="entry name" value="WH_DNA-bd_sf"/>
</dbReference>
<evidence type="ECO:0000313" key="2">
    <source>
        <dbReference type="EMBL" id="MDG6782691.1"/>
    </source>
</evidence>
<dbReference type="SUPFAM" id="SSF46785">
    <property type="entry name" value="Winged helix' DNA-binding domain"/>
    <property type="match status" value="1"/>
</dbReference>
<dbReference type="AlphaFoldDB" id="A0AAW6RG73"/>
<dbReference type="EMBL" id="JARUXG010000012">
    <property type="protein sequence ID" value="MDG6782691.1"/>
    <property type="molecule type" value="Genomic_DNA"/>
</dbReference>
<sequence length="127" mass="14014">MRAVERAAIRVHILGIGLNGDASDHLILDELQRRGYRVRPGELRSVLDELVGRGLVGVCEAPAGYPGRRTYETTPAGRMSWAEECRALSKLTHEVFGTRLPPLPPHVGIDDSQAWLSTRDLEDAEDS</sequence>
<dbReference type="RefSeq" id="WP_005199691.1">
    <property type="nucleotide sequence ID" value="NZ_CP022580.1"/>
</dbReference>
<reference evidence="1" key="1">
    <citation type="submission" date="2021-02" db="EMBL/GenBank/DDBJ databases">
        <title>Taxonomy, biology and ecology of Rhodococcus bacteria occurring in California pistachio and other woody hosts as revealed by genome sequence analyses.</title>
        <authorList>
            <person name="Riely B."/>
            <person name="Gai Y."/>
        </authorList>
    </citation>
    <scope>NUCLEOTIDE SEQUENCE</scope>
    <source>
        <strain evidence="1">BP-295</strain>
    </source>
</reference>
<dbReference type="EMBL" id="JAFFGU010000003">
    <property type="protein sequence ID" value="MBM7277700.1"/>
    <property type="molecule type" value="Genomic_DNA"/>
</dbReference>
<proteinExistence type="predicted"/>
<gene>
    <name evidence="1" type="ORF">JTZ10_07990</name>
    <name evidence="2" type="ORF">QBL07_17880</name>
</gene>
<accession>A0AAW6RG73</accession>
<protein>
    <submittedName>
        <fullName evidence="2">Helix-turn-helix transcriptional regulator</fullName>
    </submittedName>
</protein>
<dbReference type="Proteomes" id="UP001195196">
    <property type="component" value="Unassembled WGS sequence"/>
</dbReference>